<dbReference type="Pfam" id="PF04672">
    <property type="entry name" value="Methyltransf_19"/>
    <property type="match status" value="1"/>
</dbReference>
<dbReference type="AlphaFoldDB" id="A0A1W2FM07"/>
<dbReference type="PIRSF" id="PIRSF017393">
    <property type="entry name" value="MTase_SAV2177"/>
    <property type="match status" value="1"/>
</dbReference>
<keyword evidence="2" id="KW-1185">Reference proteome</keyword>
<dbReference type="InterPro" id="IPR029063">
    <property type="entry name" value="SAM-dependent_MTases_sf"/>
</dbReference>
<accession>A0A1W2FM07</accession>
<dbReference type="SUPFAM" id="SSF53335">
    <property type="entry name" value="S-adenosyl-L-methionine-dependent methyltransferases"/>
    <property type="match status" value="1"/>
</dbReference>
<gene>
    <name evidence="1" type="ORF">SAMN05661093_07798</name>
</gene>
<keyword evidence="1" id="KW-0808">Transferase</keyword>
<keyword evidence="1" id="KW-0489">Methyltransferase</keyword>
<sequence>MDTNKASITRVHDALLGGKDHYAADKAVRDRLCAIDPDFPVAAQDTRAFLSRAVRYLVGEAGLTQLLDCGLGLPIVDDTHRVAHEINPECMVVYVSLDQFALSHARRLLAGNDRAHVTEVNLSHADRVLADPVVSKYLDFSQPIGLLHILTLHHVPDHDDPWLTMQQYVDALAPGSYVVLIHFLDPGPGHELADTITRVGEVYRAGVGTGWPRRAERILDLLPALELVEPGLVPVGDWRPDSPRTGPLGAMQRLVMGAVARKPFS</sequence>
<protein>
    <submittedName>
        <fullName evidence="1">S-adenosyl methyltransferase</fullName>
    </submittedName>
</protein>
<dbReference type="Gene3D" id="3.40.50.150">
    <property type="entry name" value="Vaccinia Virus protein VP39"/>
    <property type="match status" value="1"/>
</dbReference>
<dbReference type="GO" id="GO:0032259">
    <property type="term" value="P:methylation"/>
    <property type="evidence" value="ECO:0007669"/>
    <property type="project" value="UniProtKB-KW"/>
</dbReference>
<proteinExistence type="predicted"/>
<evidence type="ECO:0000313" key="2">
    <source>
        <dbReference type="Proteomes" id="UP000192674"/>
    </source>
</evidence>
<dbReference type="GO" id="GO:0008168">
    <property type="term" value="F:methyltransferase activity"/>
    <property type="evidence" value="ECO:0007669"/>
    <property type="project" value="UniProtKB-KW"/>
</dbReference>
<dbReference type="RefSeq" id="WP_084431842.1">
    <property type="nucleotide sequence ID" value="NZ_FWXV01000008.1"/>
</dbReference>
<dbReference type="EMBL" id="FWXV01000008">
    <property type="protein sequence ID" value="SMD23017.1"/>
    <property type="molecule type" value="Genomic_DNA"/>
</dbReference>
<evidence type="ECO:0000313" key="1">
    <source>
        <dbReference type="EMBL" id="SMD23017.1"/>
    </source>
</evidence>
<organism evidence="1 2">
    <name type="scientific">Kibdelosporangium aridum</name>
    <dbReference type="NCBI Taxonomy" id="2030"/>
    <lineage>
        <taxon>Bacteria</taxon>
        <taxon>Bacillati</taxon>
        <taxon>Actinomycetota</taxon>
        <taxon>Actinomycetes</taxon>
        <taxon>Pseudonocardiales</taxon>
        <taxon>Pseudonocardiaceae</taxon>
        <taxon>Kibdelosporangium</taxon>
    </lineage>
</organism>
<dbReference type="OrthoDB" id="4134439at2"/>
<name>A0A1W2FM07_KIBAR</name>
<dbReference type="Proteomes" id="UP000192674">
    <property type="component" value="Unassembled WGS sequence"/>
</dbReference>
<reference evidence="1 2" key="1">
    <citation type="submission" date="2017-04" db="EMBL/GenBank/DDBJ databases">
        <authorList>
            <person name="Afonso C.L."/>
            <person name="Miller P.J."/>
            <person name="Scott M.A."/>
            <person name="Spackman E."/>
            <person name="Goraichik I."/>
            <person name="Dimitrov K.M."/>
            <person name="Suarez D.L."/>
            <person name="Swayne D.E."/>
        </authorList>
    </citation>
    <scope>NUCLEOTIDE SEQUENCE [LARGE SCALE GENOMIC DNA]</scope>
    <source>
        <strain evidence="1 2">DSM 43828</strain>
    </source>
</reference>
<dbReference type="InterPro" id="IPR006764">
    <property type="entry name" value="SAM_dep_MeTrfase_SAV2177_type"/>
</dbReference>